<proteinExistence type="predicted"/>
<keyword evidence="4 6" id="KW-1133">Transmembrane helix</keyword>
<evidence type="ECO:0000313" key="8">
    <source>
        <dbReference type="EMBL" id="TKX32767.1"/>
    </source>
</evidence>
<evidence type="ECO:0000256" key="6">
    <source>
        <dbReference type="SAM" id="Phobius"/>
    </source>
</evidence>
<feature type="transmembrane region" description="Helical" evidence="6">
    <location>
        <begin position="170"/>
        <end position="192"/>
    </location>
</feature>
<keyword evidence="2" id="KW-1003">Cell membrane</keyword>
<evidence type="ECO:0000259" key="7">
    <source>
        <dbReference type="Pfam" id="PF03772"/>
    </source>
</evidence>
<feature type="transmembrane region" description="Helical" evidence="6">
    <location>
        <begin position="334"/>
        <end position="357"/>
    </location>
</feature>
<dbReference type="PANTHER" id="PTHR30619">
    <property type="entry name" value="DNA INTERNALIZATION/COMPETENCE PROTEIN COMEC/REC2"/>
    <property type="match status" value="1"/>
</dbReference>
<keyword evidence="3 6" id="KW-0812">Transmembrane</keyword>
<evidence type="ECO:0000313" key="9">
    <source>
        <dbReference type="Proteomes" id="UP000310353"/>
    </source>
</evidence>
<feature type="transmembrane region" description="Helical" evidence="6">
    <location>
        <begin position="377"/>
        <end position="394"/>
    </location>
</feature>
<dbReference type="AlphaFoldDB" id="A0A4U7BW51"/>
<evidence type="ECO:0000256" key="3">
    <source>
        <dbReference type="ARBA" id="ARBA00022692"/>
    </source>
</evidence>
<feature type="domain" description="ComEC/Rec2-related protein" evidence="7">
    <location>
        <begin position="157"/>
        <end position="370"/>
    </location>
</feature>
<protein>
    <submittedName>
        <fullName evidence="8">Competence protein</fullName>
    </submittedName>
</protein>
<evidence type="ECO:0000256" key="5">
    <source>
        <dbReference type="ARBA" id="ARBA00023136"/>
    </source>
</evidence>
<evidence type="ECO:0000256" key="1">
    <source>
        <dbReference type="ARBA" id="ARBA00004651"/>
    </source>
</evidence>
<sequence length="419" mass="50107">MLWRNSFFNNLKEFRYVFLFGIIIFAFNIALQYYNFSLFKKNKHYLIENAILLQNYTKYNKKNKKYWILKIQAKDFTFYTTSFKDLNLSNNQLLNLKIITENISFKDYLSQIFYVPSYDLEKLKIKEQNAIISYFLNQHTNEKIREFYGALFFALPISKDLRNDVNHYGIAHLIAISGYHIGLIFSLIFFILTPIYSFFQKKYFPYRNLRFDLSILIFILLFSYTYLIGFVPSYMRSLTMAIFGFYLICKNIKVLNFFTLFASIFICICLYPKLLFSIGFLFSIMGVFYIFLYLHHFSKSFNAFFNVLFLNIWTFFAMTLPVIYFFPLISYQQILSIFLSAIFVIFYPLSLILHFIGIGDLFDFALKEFFNFKLYSINVQIPFWIFISYIVASLLSIRFKLLALFCIFSNLLPFIIIVI</sequence>
<dbReference type="InterPro" id="IPR052159">
    <property type="entry name" value="Competence_DNA_uptake"/>
</dbReference>
<accession>A0A4U7BW51</accession>
<dbReference type="Proteomes" id="UP000310353">
    <property type="component" value="Unassembled WGS sequence"/>
</dbReference>
<gene>
    <name evidence="8" type="ORF">CQA76_02080</name>
</gene>
<dbReference type="OrthoDB" id="5372341at2"/>
<dbReference type="Pfam" id="PF03772">
    <property type="entry name" value="Competence"/>
    <property type="match status" value="1"/>
</dbReference>
<dbReference type="GO" id="GO:0005886">
    <property type="term" value="C:plasma membrane"/>
    <property type="evidence" value="ECO:0007669"/>
    <property type="project" value="UniProtKB-SubCell"/>
</dbReference>
<organism evidence="8 9">
    <name type="scientific">Campylobacter aviculae</name>
    <dbReference type="NCBI Taxonomy" id="2510190"/>
    <lineage>
        <taxon>Bacteria</taxon>
        <taxon>Pseudomonadati</taxon>
        <taxon>Campylobacterota</taxon>
        <taxon>Epsilonproteobacteria</taxon>
        <taxon>Campylobacterales</taxon>
        <taxon>Campylobacteraceae</taxon>
        <taxon>Campylobacter</taxon>
    </lineage>
</organism>
<keyword evidence="9" id="KW-1185">Reference proteome</keyword>
<dbReference type="InterPro" id="IPR004477">
    <property type="entry name" value="ComEC_N"/>
</dbReference>
<name>A0A4U7BW51_9BACT</name>
<feature type="transmembrane region" description="Helical" evidence="6">
    <location>
        <begin position="401"/>
        <end position="418"/>
    </location>
</feature>
<comment type="caution">
    <text evidence="8">The sequence shown here is derived from an EMBL/GenBank/DDBJ whole genome shotgun (WGS) entry which is preliminary data.</text>
</comment>
<evidence type="ECO:0000256" key="2">
    <source>
        <dbReference type="ARBA" id="ARBA00022475"/>
    </source>
</evidence>
<reference evidence="8 9" key="1">
    <citation type="submission" date="2018-05" db="EMBL/GenBank/DDBJ databases">
        <title>Novel Campyloabacter and Helicobacter Species and Strains.</title>
        <authorList>
            <person name="Mannion A.J."/>
            <person name="Shen Z."/>
            <person name="Fox J.G."/>
        </authorList>
    </citation>
    <scope>NUCLEOTIDE SEQUENCE [LARGE SCALE GENOMIC DNA]</scope>
    <source>
        <strain evidence="9">MIT17-670</strain>
    </source>
</reference>
<feature type="transmembrane region" description="Helical" evidence="6">
    <location>
        <begin position="278"/>
        <end position="297"/>
    </location>
</feature>
<feature type="transmembrane region" description="Helical" evidence="6">
    <location>
        <begin position="213"/>
        <end position="234"/>
    </location>
</feature>
<dbReference type="EMBL" id="NXMA01000003">
    <property type="protein sequence ID" value="TKX32767.1"/>
    <property type="molecule type" value="Genomic_DNA"/>
</dbReference>
<keyword evidence="5 6" id="KW-0472">Membrane</keyword>
<comment type="subcellular location">
    <subcellularLocation>
        <location evidence="1">Cell membrane</location>
        <topology evidence="1">Multi-pass membrane protein</topology>
    </subcellularLocation>
</comment>
<feature type="transmembrane region" description="Helical" evidence="6">
    <location>
        <begin position="16"/>
        <end position="34"/>
    </location>
</feature>
<evidence type="ECO:0000256" key="4">
    <source>
        <dbReference type="ARBA" id="ARBA00022989"/>
    </source>
</evidence>
<dbReference type="PANTHER" id="PTHR30619:SF7">
    <property type="entry name" value="BETA-LACTAMASE DOMAIN PROTEIN"/>
    <property type="match status" value="1"/>
</dbReference>
<feature type="transmembrane region" description="Helical" evidence="6">
    <location>
        <begin position="254"/>
        <end position="271"/>
    </location>
</feature>
<feature type="transmembrane region" description="Helical" evidence="6">
    <location>
        <begin position="303"/>
        <end position="327"/>
    </location>
</feature>